<evidence type="ECO:0000256" key="1">
    <source>
        <dbReference type="SAM" id="MobiDB-lite"/>
    </source>
</evidence>
<feature type="region of interest" description="Disordered" evidence="1">
    <location>
        <begin position="298"/>
        <end position="319"/>
    </location>
</feature>
<organism evidence="2 3">
    <name type="scientific">Candidatus Liptonbacteria bacterium RIFOXYB1_FULL_36_10</name>
    <dbReference type="NCBI Taxonomy" id="1798654"/>
    <lineage>
        <taxon>Bacteria</taxon>
        <taxon>Candidatus Liptoniibacteriota</taxon>
    </lineage>
</organism>
<dbReference type="Gene3D" id="3.20.20.70">
    <property type="entry name" value="Aldolase class I"/>
    <property type="match status" value="1"/>
</dbReference>
<dbReference type="InterPro" id="IPR013785">
    <property type="entry name" value="Aldolase_TIM"/>
</dbReference>
<sequence>MVDITEATELMDKEKRERIIQTTQKIIVNLDGAKNLAEIESIVNNLFLFTGFFSISLNTTALFGGINKVVDSIHKNRGRVLLNVGLATSTEIFRISEIAANLGVYLISIDALSSAKTLKTAVAAVKFAKKTNACQTLVFSNLSLPPGNAEDFFNLFVATFQSESWLQYLDKVKENYIPHIFFHLYRISKFTGVDGIISSPQNLKKIKEEEYNDVKFNHLQKIAFCLPSDKEKEIETDECTCFYLNKKIPLAVEVGANSFIIGDYITNPLPGIKSREEAIVKVAEEIINFTPPSERRITPYDSQFSSSQGRPFMKRHRRF</sequence>
<feature type="compositionally biased region" description="Polar residues" evidence="1">
    <location>
        <begin position="300"/>
        <end position="309"/>
    </location>
</feature>
<evidence type="ECO:0000313" key="2">
    <source>
        <dbReference type="EMBL" id="OGZ02079.1"/>
    </source>
</evidence>
<dbReference type="SUPFAM" id="SSF51366">
    <property type="entry name" value="Ribulose-phoshate binding barrel"/>
    <property type="match status" value="1"/>
</dbReference>
<name>A0A1G2CL53_9BACT</name>
<dbReference type="EMBL" id="MHLE01000043">
    <property type="protein sequence ID" value="OGZ02079.1"/>
    <property type="molecule type" value="Genomic_DNA"/>
</dbReference>
<dbReference type="Proteomes" id="UP000178599">
    <property type="component" value="Unassembled WGS sequence"/>
</dbReference>
<reference evidence="2 3" key="1">
    <citation type="journal article" date="2016" name="Nat. Commun.">
        <title>Thousands of microbial genomes shed light on interconnected biogeochemical processes in an aquifer system.</title>
        <authorList>
            <person name="Anantharaman K."/>
            <person name="Brown C.T."/>
            <person name="Hug L.A."/>
            <person name="Sharon I."/>
            <person name="Castelle C.J."/>
            <person name="Probst A.J."/>
            <person name="Thomas B.C."/>
            <person name="Singh A."/>
            <person name="Wilkins M.J."/>
            <person name="Karaoz U."/>
            <person name="Brodie E.L."/>
            <person name="Williams K.H."/>
            <person name="Hubbard S.S."/>
            <person name="Banfield J.F."/>
        </authorList>
    </citation>
    <scope>NUCLEOTIDE SEQUENCE [LARGE SCALE GENOMIC DNA]</scope>
</reference>
<evidence type="ECO:0000313" key="3">
    <source>
        <dbReference type="Proteomes" id="UP000178599"/>
    </source>
</evidence>
<protein>
    <submittedName>
        <fullName evidence="2">Uncharacterized protein</fullName>
    </submittedName>
</protein>
<proteinExistence type="predicted"/>
<comment type="caution">
    <text evidence="2">The sequence shown here is derived from an EMBL/GenBank/DDBJ whole genome shotgun (WGS) entry which is preliminary data.</text>
</comment>
<gene>
    <name evidence="2" type="ORF">A2390_00495</name>
</gene>
<dbReference type="InterPro" id="IPR011060">
    <property type="entry name" value="RibuloseP-bd_barrel"/>
</dbReference>
<accession>A0A1G2CL53</accession>
<dbReference type="AlphaFoldDB" id="A0A1G2CL53"/>